<dbReference type="GO" id="GO:0005886">
    <property type="term" value="C:plasma membrane"/>
    <property type="evidence" value="ECO:0007669"/>
    <property type="project" value="UniProtKB-SubCell"/>
</dbReference>
<proteinExistence type="inferred from homology"/>
<evidence type="ECO:0000256" key="5">
    <source>
        <dbReference type="ARBA" id="ARBA00022692"/>
    </source>
</evidence>
<dbReference type="STRING" id="150374.A0A0M8NA49"/>
<dbReference type="FunFam" id="1.20.1530.20:FF:000009">
    <property type="entry name" value="Arsenite transporter, ACR3 family"/>
    <property type="match status" value="1"/>
</dbReference>
<dbReference type="PANTHER" id="PTHR43057:SF1">
    <property type="entry name" value="ARSENICAL-RESISTANCE PROTEIN 3"/>
    <property type="match status" value="1"/>
</dbReference>
<comment type="subcellular location">
    <subcellularLocation>
        <location evidence="1">Cell membrane</location>
        <topology evidence="1">Multi-pass membrane protein</topology>
    </subcellularLocation>
</comment>
<feature type="transmembrane region" description="Helical" evidence="9">
    <location>
        <begin position="58"/>
        <end position="75"/>
    </location>
</feature>
<keyword evidence="4" id="KW-1003">Cell membrane</keyword>
<feature type="transmembrane region" description="Helical" evidence="9">
    <location>
        <begin position="275"/>
        <end position="295"/>
    </location>
</feature>
<keyword evidence="3" id="KW-0813">Transport</keyword>
<dbReference type="Pfam" id="PF01758">
    <property type="entry name" value="SBF"/>
    <property type="match status" value="1"/>
</dbReference>
<keyword evidence="7 9" id="KW-1133">Transmembrane helix</keyword>
<name>A0A0M8NA49_ESCWE</name>
<keyword evidence="8 9" id="KW-0472">Membrane</keyword>
<dbReference type="GO" id="GO:0015297">
    <property type="term" value="F:antiporter activity"/>
    <property type="evidence" value="ECO:0007669"/>
    <property type="project" value="InterPro"/>
</dbReference>
<dbReference type="EMBL" id="LGSR01000002">
    <property type="protein sequence ID" value="KOS23161.1"/>
    <property type="molecule type" value="Genomic_DNA"/>
</dbReference>
<feature type="transmembrane region" description="Helical" evidence="9">
    <location>
        <begin position="96"/>
        <end position="119"/>
    </location>
</feature>
<dbReference type="AlphaFoldDB" id="A0A0M8NA49"/>
<organism evidence="10 11">
    <name type="scientific">Escovopsis weberi</name>
    <dbReference type="NCBI Taxonomy" id="150374"/>
    <lineage>
        <taxon>Eukaryota</taxon>
        <taxon>Fungi</taxon>
        <taxon>Dikarya</taxon>
        <taxon>Ascomycota</taxon>
        <taxon>Pezizomycotina</taxon>
        <taxon>Sordariomycetes</taxon>
        <taxon>Hypocreomycetidae</taxon>
        <taxon>Hypocreales</taxon>
        <taxon>Hypocreaceae</taxon>
        <taxon>Escovopsis</taxon>
    </lineage>
</organism>
<evidence type="ECO:0000256" key="8">
    <source>
        <dbReference type="ARBA" id="ARBA00023136"/>
    </source>
</evidence>
<dbReference type="InterPro" id="IPR002657">
    <property type="entry name" value="BilAc:Na_symport/Acr3"/>
</dbReference>
<evidence type="ECO:0000256" key="4">
    <source>
        <dbReference type="ARBA" id="ARBA00022475"/>
    </source>
</evidence>
<evidence type="ECO:0000256" key="6">
    <source>
        <dbReference type="ARBA" id="ARBA00022849"/>
    </source>
</evidence>
<dbReference type="PANTHER" id="PTHR43057">
    <property type="entry name" value="ARSENITE EFFLUX TRANSPORTER"/>
    <property type="match status" value="1"/>
</dbReference>
<dbReference type="GO" id="GO:0046685">
    <property type="term" value="P:response to arsenic-containing substance"/>
    <property type="evidence" value="ECO:0007669"/>
    <property type="project" value="UniProtKB-KW"/>
</dbReference>
<accession>A0A0M8NA49</accession>
<feature type="transmembrane region" description="Helical" evidence="9">
    <location>
        <begin position="27"/>
        <end position="46"/>
    </location>
</feature>
<protein>
    <submittedName>
        <fullName evidence="10">Arsenite resistance protein ArsB</fullName>
    </submittedName>
</protein>
<comment type="caution">
    <text evidence="10">The sequence shown here is derived from an EMBL/GenBank/DDBJ whole genome shotgun (WGS) entry which is preliminary data.</text>
</comment>
<feature type="transmembrane region" description="Helical" evidence="9">
    <location>
        <begin position="198"/>
        <end position="221"/>
    </location>
</feature>
<reference evidence="10 11" key="1">
    <citation type="submission" date="2015-07" db="EMBL/GenBank/DDBJ databases">
        <title>The genome of the fungus Escovopsis weberi, a specialized disease agent of ant agriculture.</title>
        <authorList>
            <person name="de Man T.J."/>
            <person name="Stajich J.E."/>
            <person name="Kubicek C.P."/>
            <person name="Chenthamara K."/>
            <person name="Atanasova L."/>
            <person name="Druzhinina I.S."/>
            <person name="Birnbaum S."/>
            <person name="Barribeau S.M."/>
            <person name="Teiling C."/>
            <person name="Suen G."/>
            <person name="Currie C."/>
            <person name="Gerardo N.M."/>
        </authorList>
    </citation>
    <scope>NUCLEOTIDE SEQUENCE [LARGE SCALE GENOMIC DNA]</scope>
</reference>
<dbReference type="OrthoDB" id="187348at2759"/>
<feature type="transmembrane region" description="Helical" evidence="9">
    <location>
        <begin position="154"/>
        <end position="178"/>
    </location>
</feature>
<keyword evidence="5 9" id="KW-0812">Transmembrane</keyword>
<dbReference type="Proteomes" id="UP000053831">
    <property type="component" value="Unassembled WGS sequence"/>
</dbReference>
<evidence type="ECO:0000313" key="10">
    <source>
        <dbReference type="EMBL" id="KOS23161.1"/>
    </source>
</evidence>
<feature type="transmembrane region" description="Helical" evidence="9">
    <location>
        <begin position="125"/>
        <end position="147"/>
    </location>
</feature>
<dbReference type="NCBIfam" id="TIGR00832">
    <property type="entry name" value="acr3"/>
    <property type="match status" value="1"/>
</dbReference>
<keyword evidence="11" id="KW-1185">Reference proteome</keyword>
<dbReference type="InterPro" id="IPR038770">
    <property type="entry name" value="Na+/solute_symporter_sf"/>
</dbReference>
<feature type="transmembrane region" description="Helical" evidence="9">
    <location>
        <begin position="233"/>
        <end position="255"/>
    </location>
</feature>
<sequence length="434" mass="46453">MAAQDSSLANVPDGRPLLKQLDLLDRFLAVWIFLAMAIGIVLGNFVSDMAGRLEGGGFAGVSVPIGLIVMMYPILCKVQFESLHRVLSQKDLWKQIAFSLFTNWIIAPFLMLALAWAFLPDKSELRAGLVMVGLGRCIAMVLIWNGLAGGSSEYCVILVAVNSLLQLVLFAPLAILFLQVIGHESASSSSTASVSYSVVATSVAVFLGIPLGAALATRLTLRAAAGAAWYDRVFLRWASPWSLIGLLYTVLVLFASRGHQVVHQIVAVVRVAAPLVVYFVAVFAAAAGACAALGFRRELVVTQSFAAASNNFELAIAVAVATFGPDSDQALAAAVGPLIEVPVMLGLVTNNNIIIIINNDNNNIRIRKKEFLPPHDGAQIAGSMSRNMSVFLTEQEPAPEQPSAARACPASAWQHSWTRMVAARSQDVSKARPW</sequence>
<evidence type="ECO:0000313" key="11">
    <source>
        <dbReference type="Proteomes" id="UP000053831"/>
    </source>
</evidence>
<evidence type="ECO:0000256" key="7">
    <source>
        <dbReference type="ARBA" id="ARBA00022989"/>
    </source>
</evidence>
<dbReference type="GO" id="GO:0015105">
    <property type="term" value="F:arsenite transmembrane transporter activity"/>
    <property type="evidence" value="ECO:0007669"/>
    <property type="project" value="TreeGrafter"/>
</dbReference>
<evidence type="ECO:0000256" key="3">
    <source>
        <dbReference type="ARBA" id="ARBA00022448"/>
    </source>
</evidence>
<dbReference type="GO" id="GO:0015104">
    <property type="term" value="F:antimonite transmembrane transporter activity"/>
    <property type="evidence" value="ECO:0007669"/>
    <property type="project" value="TreeGrafter"/>
</dbReference>
<evidence type="ECO:0000256" key="2">
    <source>
        <dbReference type="ARBA" id="ARBA00010110"/>
    </source>
</evidence>
<dbReference type="Gene3D" id="1.20.1530.20">
    <property type="match status" value="1"/>
</dbReference>
<keyword evidence="6" id="KW-0059">Arsenical resistance</keyword>
<gene>
    <name evidence="10" type="ORF">ESCO_003924</name>
</gene>
<dbReference type="InterPro" id="IPR004706">
    <property type="entry name" value="Arsenical-R_Acr3"/>
</dbReference>
<evidence type="ECO:0000256" key="9">
    <source>
        <dbReference type="SAM" id="Phobius"/>
    </source>
</evidence>
<comment type="similarity">
    <text evidence="2">Belongs to the arsenical resistance-3 (ACR3) (TC 2.A.59) family.</text>
</comment>
<evidence type="ECO:0000256" key="1">
    <source>
        <dbReference type="ARBA" id="ARBA00004651"/>
    </source>
</evidence>